<evidence type="ECO:0000313" key="2">
    <source>
        <dbReference type="EMBL" id="VUZ51788.1"/>
    </source>
</evidence>
<organism evidence="2 3">
    <name type="scientific">Hymenolepis diminuta</name>
    <name type="common">Rat tapeworm</name>
    <dbReference type="NCBI Taxonomy" id="6216"/>
    <lineage>
        <taxon>Eukaryota</taxon>
        <taxon>Metazoa</taxon>
        <taxon>Spiralia</taxon>
        <taxon>Lophotrochozoa</taxon>
        <taxon>Platyhelminthes</taxon>
        <taxon>Cestoda</taxon>
        <taxon>Eucestoda</taxon>
        <taxon>Cyclophyllidea</taxon>
        <taxon>Hymenolepididae</taxon>
        <taxon>Hymenolepis</taxon>
    </lineage>
</organism>
<dbReference type="Proteomes" id="UP000321570">
    <property type="component" value="Unassembled WGS sequence"/>
</dbReference>
<keyword evidence="3" id="KW-1185">Reference proteome</keyword>
<protein>
    <submittedName>
        <fullName evidence="2">Uncharacterized protein</fullName>
    </submittedName>
</protein>
<sequence length="103" mass="11581">MRCEATFLEKRSFRKCYVTDRNINFAGLGWIDELNIIQFPDESQACQTPTLEPTDAEILTAFASKSKADPTMIYLASCSLPPPKNPETPKTQRNHPPYLCSGL</sequence>
<name>A0A564YYS3_HYMDI</name>
<dbReference type="EMBL" id="CABIJS010000444">
    <property type="protein sequence ID" value="VUZ51788.1"/>
    <property type="molecule type" value="Genomic_DNA"/>
</dbReference>
<dbReference type="AlphaFoldDB" id="A0A564YYS3"/>
<gene>
    <name evidence="2" type="ORF">WMSIL1_LOCUS10260</name>
</gene>
<reference evidence="2 3" key="1">
    <citation type="submission" date="2019-07" db="EMBL/GenBank/DDBJ databases">
        <authorList>
            <person name="Jastrzebski P J."/>
            <person name="Paukszto L."/>
            <person name="Jastrzebski P J."/>
        </authorList>
    </citation>
    <scope>NUCLEOTIDE SEQUENCE [LARGE SCALE GENOMIC DNA]</scope>
    <source>
        <strain evidence="2 3">WMS-il1</strain>
    </source>
</reference>
<feature type="region of interest" description="Disordered" evidence="1">
    <location>
        <begin position="80"/>
        <end position="103"/>
    </location>
</feature>
<evidence type="ECO:0000256" key="1">
    <source>
        <dbReference type="SAM" id="MobiDB-lite"/>
    </source>
</evidence>
<evidence type="ECO:0000313" key="3">
    <source>
        <dbReference type="Proteomes" id="UP000321570"/>
    </source>
</evidence>
<proteinExistence type="predicted"/>
<accession>A0A564YYS3</accession>